<keyword evidence="8" id="KW-1185">Reference proteome</keyword>
<evidence type="ECO:0000256" key="1">
    <source>
        <dbReference type="ARBA" id="ARBA00010062"/>
    </source>
</evidence>
<evidence type="ECO:0000313" key="7">
    <source>
        <dbReference type="EMBL" id="GJD53130.1"/>
    </source>
</evidence>
<accession>A0ABQ4R5Z1</accession>
<comment type="caution">
    <text evidence="7">The sequence shown here is derived from an EMBL/GenBank/DDBJ whole genome shotgun (WGS) entry which is preliminary data.</text>
</comment>
<gene>
    <name evidence="7" type="ORF">OPKNFCMD_5901</name>
</gene>
<keyword evidence="2" id="KW-0813">Transport</keyword>
<proteinExistence type="inferred from homology"/>
<evidence type="ECO:0000259" key="6">
    <source>
        <dbReference type="Pfam" id="PF13458"/>
    </source>
</evidence>
<dbReference type="PRINTS" id="PR00337">
    <property type="entry name" value="LEUILEVALBP"/>
</dbReference>
<dbReference type="PANTHER" id="PTHR30483:SF6">
    <property type="entry name" value="PERIPLASMIC BINDING PROTEIN OF ABC TRANSPORTER FOR NATURAL AMINO ACIDS"/>
    <property type="match status" value="1"/>
</dbReference>
<feature type="signal peptide" evidence="5">
    <location>
        <begin position="1"/>
        <end position="30"/>
    </location>
</feature>
<protein>
    <recommendedName>
        <fullName evidence="6">Leucine-binding protein domain-containing protein</fullName>
    </recommendedName>
</protein>
<evidence type="ECO:0000256" key="5">
    <source>
        <dbReference type="SAM" id="SignalP"/>
    </source>
</evidence>
<dbReference type="InterPro" id="IPR028082">
    <property type="entry name" value="Peripla_BP_I"/>
</dbReference>
<dbReference type="Gene3D" id="3.40.50.2300">
    <property type="match status" value="2"/>
</dbReference>
<evidence type="ECO:0000256" key="4">
    <source>
        <dbReference type="ARBA" id="ARBA00022970"/>
    </source>
</evidence>
<sequence>MRQSASTVSRRALVAGSLALAALGPRAARAEEALRFGMAMPLSGGQATYGQDQVKAAEWAVAAINQAGGVAGRKLEMIVLDTRADPQAGIQAANRLISVDRVPAFVSAWSAVVKAIAPVANDSRTVQLSVGANSADIARLGDYTYTTFPLAAVDITAVANYAARQMGKKRAAVLYINNETGTVAAQIYRDVFAKAGGQVVAYEAYDPRASDWTGPLLKVRAAQPDIVHIQGLVADTPQVIAQMRQLGLTLPVTSYSAVYNPKLIEQLGKAAEGVIATSLAPGVTDSPAVAAYVERWKKEVGREPNGLPYTQYLYDAPYLVAEIYRSLAGKKLALTGENVRKEMIAIRTFDLPLTGKLVINDDHTVTKPVYLMEVKDGRWVQKAVVE</sequence>
<name>A0ABQ4R5Z1_9HYPH</name>
<evidence type="ECO:0000313" key="8">
    <source>
        <dbReference type="Proteomes" id="UP001055167"/>
    </source>
</evidence>
<keyword evidence="3 5" id="KW-0732">Signal</keyword>
<dbReference type="EMBL" id="BPQH01000025">
    <property type="protein sequence ID" value="GJD53130.1"/>
    <property type="molecule type" value="Genomic_DNA"/>
</dbReference>
<dbReference type="InterPro" id="IPR028081">
    <property type="entry name" value="Leu-bd"/>
</dbReference>
<feature type="chain" id="PRO_5047204225" description="Leucine-binding protein domain-containing protein" evidence="5">
    <location>
        <begin position="31"/>
        <end position="386"/>
    </location>
</feature>
<keyword evidence="4" id="KW-0029">Amino-acid transport</keyword>
<dbReference type="PANTHER" id="PTHR30483">
    <property type="entry name" value="LEUCINE-SPECIFIC-BINDING PROTEIN"/>
    <property type="match status" value="1"/>
</dbReference>
<feature type="domain" description="Leucine-binding protein" evidence="6">
    <location>
        <begin position="35"/>
        <end position="377"/>
    </location>
</feature>
<dbReference type="InterPro" id="IPR051010">
    <property type="entry name" value="BCAA_transport"/>
</dbReference>
<dbReference type="InterPro" id="IPR000709">
    <property type="entry name" value="Leu_Ile_Val-bd"/>
</dbReference>
<dbReference type="Proteomes" id="UP001055167">
    <property type="component" value="Unassembled WGS sequence"/>
</dbReference>
<dbReference type="SUPFAM" id="SSF53822">
    <property type="entry name" value="Periplasmic binding protein-like I"/>
    <property type="match status" value="1"/>
</dbReference>
<evidence type="ECO:0000256" key="2">
    <source>
        <dbReference type="ARBA" id="ARBA00022448"/>
    </source>
</evidence>
<dbReference type="RefSeq" id="WP_128565703.1">
    <property type="nucleotide sequence ID" value="NZ_BPQH01000025.1"/>
</dbReference>
<reference evidence="7" key="1">
    <citation type="journal article" date="2021" name="Front. Microbiol.">
        <title>Comprehensive Comparative Genomics and Phenotyping of Methylobacterium Species.</title>
        <authorList>
            <person name="Alessa O."/>
            <person name="Ogura Y."/>
            <person name="Fujitani Y."/>
            <person name="Takami H."/>
            <person name="Hayashi T."/>
            <person name="Sahin N."/>
            <person name="Tani A."/>
        </authorList>
    </citation>
    <scope>NUCLEOTIDE SEQUENCE</scope>
    <source>
        <strain evidence="7">KCTC 52305</strain>
    </source>
</reference>
<dbReference type="Pfam" id="PF13458">
    <property type="entry name" value="Peripla_BP_6"/>
    <property type="match status" value="1"/>
</dbReference>
<comment type="similarity">
    <text evidence="1">Belongs to the leucine-binding protein family.</text>
</comment>
<organism evidence="7 8">
    <name type="scientific">Methylobacterium crusticola</name>
    <dbReference type="NCBI Taxonomy" id="1697972"/>
    <lineage>
        <taxon>Bacteria</taxon>
        <taxon>Pseudomonadati</taxon>
        <taxon>Pseudomonadota</taxon>
        <taxon>Alphaproteobacteria</taxon>
        <taxon>Hyphomicrobiales</taxon>
        <taxon>Methylobacteriaceae</taxon>
        <taxon>Methylobacterium</taxon>
    </lineage>
</organism>
<evidence type="ECO:0000256" key="3">
    <source>
        <dbReference type="ARBA" id="ARBA00022729"/>
    </source>
</evidence>
<reference evidence="7" key="2">
    <citation type="submission" date="2021-08" db="EMBL/GenBank/DDBJ databases">
        <authorList>
            <person name="Tani A."/>
            <person name="Ola A."/>
            <person name="Ogura Y."/>
            <person name="Katsura K."/>
            <person name="Hayashi T."/>
        </authorList>
    </citation>
    <scope>NUCLEOTIDE SEQUENCE</scope>
    <source>
        <strain evidence="7">KCTC 52305</strain>
    </source>
</reference>